<protein>
    <submittedName>
        <fullName evidence="1">Protein tyrosine phosphatase</fullName>
    </submittedName>
</protein>
<dbReference type="PROSITE" id="PS50056">
    <property type="entry name" value="TYR_PHOSPHATASE_2"/>
    <property type="match status" value="1"/>
</dbReference>
<dbReference type="InterPro" id="IPR026893">
    <property type="entry name" value="Tyr/Ser_Pase_IphP-type"/>
</dbReference>
<name>A0A2S0WJM6_9ACTN</name>
<dbReference type="Proteomes" id="UP000244384">
    <property type="component" value="Chromosome"/>
</dbReference>
<dbReference type="Gene3D" id="3.90.190.10">
    <property type="entry name" value="Protein tyrosine phosphatase superfamily"/>
    <property type="match status" value="1"/>
</dbReference>
<gene>
    <name evidence="1" type="ORF">C3E78_04230</name>
</gene>
<sequence>MPETTPNLRDVGGLVTADGRPLATGRVLRSAVPSARDVGPDGITWPPPVVIDLRSPGESEPIHPLAQTGVRVVNLPLLAALRPGARPIDSLQGLYLLMLEQSSMYLVELVREIGRAPGATLIHCAAGKDRTGVSIALLLRLVGVSRETVLDDYLLTADAEAAIMGRLRKGAGHRHRSTLPPSFAGVSPEAITAVLDHWDAHPEGVEGWFLEIGGTTDLLDRLRRTLLS</sequence>
<dbReference type="InterPro" id="IPR000387">
    <property type="entry name" value="Tyr_Pase_dom"/>
</dbReference>
<organism evidence="1 2">
    <name type="scientific">Aeromicrobium chenweiae</name>
    <dbReference type="NCBI Taxonomy" id="2079793"/>
    <lineage>
        <taxon>Bacteria</taxon>
        <taxon>Bacillati</taxon>
        <taxon>Actinomycetota</taxon>
        <taxon>Actinomycetes</taxon>
        <taxon>Propionibacteriales</taxon>
        <taxon>Nocardioidaceae</taxon>
        <taxon>Aeromicrobium</taxon>
    </lineage>
</organism>
<dbReference type="Pfam" id="PF13350">
    <property type="entry name" value="Y_phosphatase3"/>
    <property type="match status" value="1"/>
</dbReference>
<dbReference type="PROSITE" id="PS00383">
    <property type="entry name" value="TYR_PHOSPHATASE_1"/>
    <property type="match status" value="1"/>
</dbReference>
<evidence type="ECO:0000313" key="2">
    <source>
        <dbReference type="Proteomes" id="UP000244384"/>
    </source>
</evidence>
<dbReference type="EMBL" id="CP026952">
    <property type="protein sequence ID" value="AWB91492.1"/>
    <property type="molecule type" value="Genomic_DNA"/>
</dbReference>
<evidence type="ECO:0000313" key="1">
    <source>
        <dbReference type="EMBL" id="AWB91492.1"/>
    </source>
</evidence>
<dbReference type="SUPFAM" id="SSF52799">
    <property type="entry name" value="(Phosphotyrosine protein) phosphatases II"/>
    <property type="match status" value="1"/>
</dbReference>
<dbReference type="InterPro" id="IPR029021">
    <property type="entry name" value="Prot-tyrosine_phosphatase-like"/>
</dbReference>
<dbReference type="KEGG" id="aez:C3E78_04230"/>
<dbReference type="InterPro" id="IPR016130">
    <property type="entry name" value="Tyr_Pase_AS"/>
</dbReference>
<accession>A0A5F2EN61</accession>
<proteinExistence type="predicted"/>
<dbReference type="OrthoDB" id="1188001at2"/>
<dbReference type="RefSeq" id="WP_108577138.1">
    <property type="nucleotide sequence ID" value="NZ_CP026952.1"/>
</dbReference>
<dbReference type="GO" id="GO:0004721">
    <property type="term" value="F:phosphoprotein phosphatase activity"/>
    <property type="evidence" value="ECO:0007669"/>
    <property type="project" value="InterPro"/>
</dbReference>
<reference evidence="2" key="1">
    <citation type="submission" date="2018-01" db="EMBL/GenBank/DDBJ databases">
        <authorList>
            <person name="Li J."/>
        </authorList>
    </citation>
    <scope>NUCLEOTIDE SEQUENCE [LARGE SCALE GENOMIC DNA]</scope>
    <source>
        <strain evidence="2">592</strain>
    </source>
</reference>
<dbReference type="AlphaFoldDB" id="A0A2S0WJM6"/>
<keyword evidence="2" id="KW-1185">Reference proteome</keyword>
<accession>A0A2S0WJM6</accession>